<evidence type="ECO:0000313" key="2">
    <source>
        <dbReference type="Proteomes" id="UP001205919"/>
    </source>
</evidence>
<accession>A0AAW5KAZ6</accession>
<organism evidence="1 2">
    <name type="scientific">Cloacibacillus evryensis</name>
    <dbReference type="NCBI Taxonomy" id="508460"/>
    <lineage>
        <taxon>Bacteria</taxon>
        <taxon>Thermotogati</taxon>
        <taxon>Synergistota</taxon>
        <taxon>Synergistia</taxon>
        <taxon>Synergistales</taxon>
        <taxon>Synergistaceae</taxon>
        <taxon>Cloacibacillus</taxon>
    </lineage>
</organism>
<dbReference type="Proteomes" id="UP001205919">
    <property type="component" value="Unassembled WGS sequence"/>
</dbReference>
<sequence>MSNSTKDSENILTVDELKKSLEQRRRLPSRRRLTQLRDWSDEKQEFFLERQKHVWELLEKIGAVRTGVIYCPKDGSAPYYVSQDGRTRAAADECFRQRVKKNA</sequence>
<gene>
    <name evidence="1" type="ORF">NE630_13600</name>
</gene>
<evidence type="ECO:0000313" key="1">
    <source>
        <dbReference type="EMBL" id="MCQ4815467.1"/>
    </source>
</evidence>
<protein>
    <submittedName>
        <fullName evidence="1">Uncharacterized protein</fullName>
    </submittedName>
</protein>
<keyword evidence="2" id="KW-1185">Reference proteome</keyword>
<dbReference type="AlphaFoldDB" id="A0AAW5KAZ6"/>
<dbReference type="RefSeq" id="WP_008709751.1">
    <property type="nucleotide sequence ID" value="NZ_CABKQM010000004.1"/>
</dbReference>
<reference evidence="1 2" key="1">
    <citation type="submission" date="2022-06" db="EMBL/GenBank/DDBJ databases">
        <title>Isolation of gut microbiota from human fecal samples.</title>
        <authorList>
            <person name="Pamer E.G."/>
            <person name="Barat B."/>
            <person name="Waligurski E."/>
            <person name="Medina S."/>
            <person name="Paddock L."/>
            <person name="Mostad J."/>
        </authorList>
    </citation>
    <scope>NUCLEOTIDE SEQUENCE [LARGE SCALE GENOMIC DNA]</scope>
    <source>
        <strain evidence="1 2">DFI.9.90</strain>
    </source>
</reference>
<dbReference type="GeneID" id="95755973"/>
<name>A0AAW5KAZ6_9BACT</name>
<proteinExistence type="predicted"/>
<dbReference type="EMBL" id="JANFYT010000038">
    <property type="protein sequence ID" value="MCQ4815467.1"/>
    <property type="molecule type" value="Genomic_DNA"/>
</dbReference>
<comment type="caution">
    <text evidence="1">The sequence shown here is derived from an EMBL/GenBank/DDBJ whole genome shotgun (WGS) entry which is preliminary data.</text>
</comment>